<evidence type="ECO:0000313" key="2">
    <source>
        <dbReference type="Proteomes" id="UP001207468"/>
    </source>
</evidence>
<accession>A0ACC0TVH7</accession>
<gene>
    <name evidence="1" type="ORF">F5148DRAFT_969886</name>
</gene>
<dbReference type="EMBL" id="JAGFNK010000412">
    <property type="protein sequence ID" value="KAI9450756.1"/>
    <property type="molecule type" value="Genomic_DNA"/>
</dbReference>
<comment type="caution">
    <text evidence="1">The sequence shown here is derived from an EMBL/GenBank/DDBJ whole genome shotgun (WGS) entry which is preliminary data.</text>
</comment>
<proteinExistence type="predicted"/>
<name>A0ACC0TVH7_9AGAM</name>
<organism evidence="1 2">
    <name type="scientific">Russula earlei</name>
    <dbReference type="NCBI Taxonomy" id="71964"/>
    <lineage>
        <taxon>Eukaryota</taxon>
        <taxon>Fungi</taxon>
        <taxon>Dikarya</taxon>
        <taxon>Basidiomycota</taxon>
        <taxon>Agaricomycotina</taxon>
        <taxon>Agaricomycetes</taxon>
        <taxon>Russulales</taxon>
        <taxon>Russulaceae</taxon>
        <taxon>Russula</taxon>
    </lineage>
</organism>
<protein>
    <submittedName>
        <fullName evidence="1">Inositolphosphorylceramide synthase subunit Kei1-domain-containing protein</fullName>
    </submittedName>
</protein>
<dbReference type="Proteomes" id="UP001207468">
    <property type="component" value="Unassembled WGS sequence"/>
</dbReference>
<evidence type="ECO:0000313" key="1">
    <source>
        <dbReference type="EMBL" id="KAI9450756.1"/>
    </source>
</evidence>
<feature type="non-terminal residue" evidence="1">
    <location>
        <position position="95"/>
    </location>
</feature>
<feature type="non-terminal residue" evidence="1">
    <location>
        <position position="1"/>
    </location>
</feature>
<keyword evidence="2" id="KW-1185">Reference proteome</keyword>
<sequence>LNKVAGIYGLIALLTGAGGNAAQLTLYIYSALALVALTWGIRAVNNEDPKHMLYFAHIFFADHVLNTIWTVYFAVHWWLYTPHDGRRNANSPAQQ</sequence>
<reference evidence="1" key="1">
    <citation type="submission" date="2021-03" db="EMBL/GenBank/DDBJ databases">
        <title>Evolutionary priming and transition to the ectomycorrhizal habit in an iconic lineage of mushroom-forming fungi: is preadaptation a requirement?</title>
        <authorList>
            <consortium name="DOE Joint Genome Institute"/>
            <person name="Looney B.P."/>
            <person name="Miyauchi S."/>
            <person name="Morin E."/>
            <person name="Drula E."/>
            <person name="Courty P.E."/>
            <person name="Chicoki N."/>
            <person name="Fauchery L."/>
            <person name="Kohler A."/>
            <person name="Kuo A."/>
            <person name="LaButti K."/>
            <person name="Pangilinan J."/>
            <person name="Lipzen A."/>
            <person name="Riley R."/>
            <person name="Andreopoulos W."/>
            <person name="He G."/>
            <person name="Johnson J."/>
            <person name="Barry K.W."/>
            <person name="Grigoriev I.V."/>
            <person name="Nagy L."/>
            <person name="Hibbett D."/>
            <person name="Henrissat B."/>
            <person name="Matheny P.B."/>
            <person name="Labbe J."/>
            <person name="Martin A.F."/>
        </authorList>
    </citation>
    <scope>NUCLEOTIDE SEQUENCE</scope>
    <source>
        <strain evidence="1">BPL698</strain>
    </source>
</reference>